<dbReference type="EMBL" id="CAICTM010000545">
    <property type="protein sequence ID" value="CAB9512622.1"/>
    <property type="molecule type" value="Genomic_DNA"/>
</dbReference>
<dbReference type="FunFam" id="3.80.10.10:FF:000041">
    <property type="entry name" value="LRR receptor-like serine/threonine-protein kinase ERECTA"/>
    <property type="match status" value="2"/>
</dbReference>
<dbReference type="SMART" id="SM00369">
    <property type="entry name" value="LRR_TYP"/>
    <property type="match status" value="4"/>
</dbReference>
<accession>A0A9N8HH68</accession>
<evidence type="ECO:0000313" key="5">
    <source>
        <dbReference type="Proteomes" id="UP001153069"/>
    </source>
</evidence>
<evidence type="ECO:0000256" key="2">
    <source>
        <dbReference type="ARBA" id="ARBA00022737"/>
    </source>
</evidence>
<dbReference type="Gene3D" id="3.80.10.10">
    <property type="entry name" value="Ribonuclease Inhibitor"/>
    <property type="match status" value="2"/>
</dbReference>
<dbReference type="SUPFAM" id="SSF52058">
    <property type="entry name" value="L domain-like"/>
    <property type="match status" value="1"/>
</dbReference>
<dbReference type="AlphaFoldDB" id="A0A9N8HH68"/>
<gene>
    <name evidence="4" type="ORF">SEMRO_546_G164020.1</name>
</gene>
<reference evidence="4" key="1">
    <citation type="submission" date="2020-06" db="EMBL/GenBank/DDBJ databases">
        <authorList>
            <consortium name="Plant Systems Biology data submission"/>
        </authorList>
    </citation>
    <scope>NUCLEOTIDE SEQUENCE</scope>
    <source>
        <strain evidence="4">D6</strain>
    </source>
</reference>
<proteinExistence type="predicted"/>
<dbReference type="PANTHER" id="PTHR48064:SF6">
    <property type="entry name" value="RECEPTOR-LIKE PROTEIN KINASE 2"/>
    <property type="match status" value="1"/>
</dbReference>
<dbReference type="InterPro" id="IPR003591">
    <property type="entry name" value="Leu-rich_rpt_typical-subtyp"/>
</dbReference>
<keyword evidence="2" id="KW-0677">Repeat</keyword>
<keyword evidence="1" id="KW-0433">Leucine-rich repeat</keyword>
<dbReference type="InterPro" id="IPR032675">
    <property type="entry name" value="LRR_dom_sf"/>
</dbReference>
<dbReference type="InterPro" id="IPR001611">
    <property type="entry name" value="Leu-rich_rpt"/>
</dbReference>
<feature type="region of interest" description="Disordered" evidence="3">
    <location>
        <begin position="87"/>
        <end position="118"/>
    </location>
</feature>
<dbReference type="InterPro" id="IPR053038">
    <property type="entry name" value="RLP_Defense"/>
</dbReference>
<dbReference type="Proteomes" id="UP001153069">
    <property type="component" value="Unassembled WGS sequence"/>
</dbReference>
<evidence type="ECO:0000313" key="4">
    <source>
        <dbReference type="EMBL" id="CAB9512622.1"/>
    </source>
</evidence>
<keyword evidence="5" id="KW-1185">Reference proteome</keyword>
<evidence type="ECO:0000256" key="1">
    <source>
        <dbReference type="ARBA" id="ARBA00022614"/>
    </source>
</evidence>
<dbReference type="OrthoDB" id="46789at2759"/>
<evidence type="ECO:0000256" key="3">
    <source>
        <dbReference type="SAM" id="MobiDB-lite"/>
    </source>
</evidence>
<protein>
    <submittedName>
        <fullName evidence="4">Leucine Rich Repeat</fullName>
    </submittedName>
</protein>
<sequence>MKSRLRPMKWFGRLALIATAFSPVAIIADDAAGKALLRRKRITTEIKPSEMATQSHAQPDNVADLWEQEAAQAEMDAERILQGYFSMSITDAPGPPTPPGPPTNPGAPVAPTPAPTDGPPMFCLEGTTREDYLLDLLSPITDRTLLRDPTTPQGMSFNWLVNMDPLLQPDPCNYPTTEQRYGLATLFYSTTGMSWTNSSGWLGSESECTWAGVVCGDSTPASRKLQASPGRVYKLNLPFNNLAGTIPEEIVTLYELENLNIFANSINSTLPDSLGTLTRLIFLDAERNLLSGQLIPNSLLQLGNLQALRLSRNSFTGSIPPQIGQIPEQFYQLTNLEDLRLDGNYLSGSLSPAIGQLTRLNDLRLNENLLTGTLPNELSLLTDLKNLILFDNYLNESLPDVFGGYVQMEQLDLSLNFLTGNIPESIFAIPSVKFVYLSNNSFIGPIPSNFQDPPLLRDLYLDGNYLTGTIPPVEPGRLQELNEILFNYNLFSGAMPQSFCDLRLDAVLDDLFADCGGETPKLQCSYPDCCNRCFTGDRPPRRRARQIRS</sequence>
<dbReference type="PANTHER" id="PTHR48064">
    <property type="entry name" value="OS01G0750400 PROTEIN"/>
    <property type="match status" value="1"/>
</dbReference>
<feature type="compositionally biased region" description="Pro residues" evidence="3">
    <location>
        <begin position="93"/>
        <end position="118"/>
    </location>
</feature>
<comment type="caution">
    <text evidence="4">The sequence shown here is derived from an EMBL/GenBank/DDBJ whole genome shotgun (WGS) entry which is preliminary data.</text>
</comment>
<organism evidence="4 5">
    <name type="scientific">Seminavis robusta</name>
    <dbReference type="NCBI Taxonomy" id="568900"/>
    <lineage>
        <taxon>Eukaryota</taxon>
        <taxon>Sar</taxon>
        <taxon>Stramenopiles</taxon>
        <taxon>Ochrophyta</taxon>
        <taxon>Bacillariophyta</taxon>
        <taxon>Bacillariophyceae</taxon>
        <taxon>Bacillariophycidae</taxon>
        <taxon>Naviculales</taxon>
        <taxon>Naviculaceae</taxon>
        <taxon>Seminavis</taxon>
    </lineage>
</organism>
<name>A0A9N8HH68_9STRA</name>
<dbReference type="Pfam" id="PF00560">
    <property type="entry name" value="LRR_1"/>
    <property type="match status" value="3"/>
</dbReference>